<dbReference type="EMBL" id="AMQM01003781">
    <property type="status" value="NOT_ANNOTATED_CDS"/>
    <property type="molecule type" value="Genomic_DNA"/>
</dbReference>
<dbReference type="KEGG" id="hro:HELRODRAFT_98917"/>
<accession>T1G9Q3</accession>
<proteinExistence type="predicted"/>
<dbReference type="AlphaFoldDB" id="T1G9Q3"/>
<dbReference type="OrthoDB" id="9901850at2759"/>
<dbReference type="InParanoid" id="T1G9Q3"/>
<dbReference type="PANTHER" id="PTHR14421:SF3">
    <property type="entry name" value="SPERMATOGENESIS-ASSOCIATED PROTEIN 1"/>
    <property type="match status" value="1"/>
</dbReference>
<dbReference type="EMBL" id="KB096275">
    <property type="protein sequence ID" value="ESO07047.1"/>
    <property type="molecule type" value="Genomic_DNA"/>
</dbReference>
<keyword evidence="4" id="KW-1185">Reference proteome</keyword>
<name>T1G9Q3_HELRO</name>
<dbReference type="eggNOG" id="ENOG502QT5V">
    <property type="taxonomic scope" value="Eukaryota"/>
</dbReference>
<protein>
    <submittedName>
        <fullName evidence="2 3">Uncharacterized protein</fullName>
    </submittedName>
</protein>
<organism evidence="3 4">
    <name type="scientific">Helobdella robusta</name>
    <name type="common">Californian leech</name>
    <dbReference type="NCBI Taxonomy" id="6412"/>
    <lineage>
        <taxon>Eukaryota</taxon>
        <taxon>Metazoa</taxon>
        <taxon>Spiralia</taxon>
        <taxon>Lophotrochozoa</taxon>
        <taxon>Annelida</taxon>
        <taxon>Clitellata</taxon>
        <taxon>Hirudinea</taxon>
        <taxon>Rhynchobdellida</taxon>
        <taxon>Glossiphoniidae</taxon>
        <taxon>Helobdella</taxon>
    </lineage>
</organism>
<sequence length="199" mass="22378">MESVDSFDELQKEYLDQKDERVVSAHLVNLHVYIVPNDLWREHLQSALNQSINDTVSVGFVRVLPQMTLLDLRAELGSQLGSESMPKTFVYLNCVGRCFTKIRPKQEKVMKVKNFLPPQANVPEIFILEINPDTSPFTPSIGTTTRSSSCSSPSPKHVIHGYHTSRISELSGSSKSPKLPTIYGGNKHNHNANNNRYNN</sequence>
<gene>
    <name evidence="3" type="primary">20217799</name>
    <name evidence="2" type="ORF">HELRODRAFT_98917</name>
</gene>
<evidence type="ECO:0000313" key="2">
    <source>
        <dbReference type="EMBL" id="ESO07047.1"/>
    </source>
</evidence>
<dbReference type="RefSeq" id="XP_009015143.1">
    <property type="nucleotide sequence ID" value="XM_009016895.1"/>
</dbReference>
<feature type="region of interest" description="Disordered" evidence="1">
    <location>
        <begin position="166"/>
        <end position="199"/>
    </location>
</feature>
<evidence type="ECO:0000256" key="1">
    <source>
        <dbReference type="SAM" id="MobiDB-lite"/>
    </source>
</evidence>
<evidence type="ECO:0000313" key="3">
    <source>
        <dbReference type="EnsemblMetazoa" id="HelroP98917"/>
    </source>
</evidence>
<reference evidence="3" key="3">
    <citation type="submission" date="2015-06" db="UniProtKB">
        <authorList>
            <consortium name="EnsemblMetazoa"/>
        </authorList>
    </citation>
    <scope>IDENTIFICATION</scope>
</reference>
<dbReference type="PANTHER" id="PTHR14421">
    <property type="entry name" value="SPERMATOGENESIS-ASSOCIATED PROTEIN 1"/>
    <property type="match status" value="1"/>
</dbReference>
<dbReference type="CTD" id="20217799"/>
<dbReference type="InterPro" id="IPR039062">
    <property type="entry name" value="SPAT1"/>
</dbReference>
<reference evidence="4" key="1">
    <citation type="submission" date="2012-12" db="EMBL/GenBank/DDBJ databases">
        <authorList>
            <person name="Hellsten U."/>
            <person name="Grimwood J."/>
            <person name="Chapman J.A."/>
            <person name="Shapiro H."/>
            <person name="Aerts A."/>
            <person name="Otillar R.P."/>
            <person name="Terry A.Y."/>
            <person name="Boore J.L."/>
            <person name="Simakov O."/>
            <person name="Marletaz F."/>
            <person name="Cho S.-J."/>
            <person name="Edsinger-Gonzales E."/>
            <person name="Havlak P."/>
            <person name="Kuo D.-H."/>
            <person name="Larsson T."/>
            <person name="Lv J."/>
            <person name="Arendt D."/>
            <person name="Savage R."/>
            <person name="Osoegawa K."/>
            <person name="de Jong P."/>
            <person name="Lindberg D.R."/>
            <person name="Seaver E.C."/>
            <person name="Weisblat D.A."/>
            <person name="Putnam N.H."/>
            <person name="Grigoriev I.V."/>
            <person name="Rokhsar D.S."/>
        </authorList>
    </citation>
    <scope>NUCLEOTIDE SEQUENCE</scope>
</reference>
<reference evidence="2 4" key="2">
    <citation type="journal article" date="2013" name="Nature">
        <title>Insights into bilaterian evolution from three spiralian genomes.</title>
        <authorList>
            <person name="Simakov O."/>
            <person name="Marletaz F."/>
            <person name="Cho S.J."/>
            <person name="Edsinger-Gonzales E."/>
            <person name="Havlak P."/>
            <person name="Hellsten U."/>
            <person name="Kuo D.H."/>
            <person name="Larsson T."/>
            <person name="Lv J."/>
            <person name="Arendt D."/>
            <person name="Savage R."/>
            <person name="Osoegawa K."/>
            <person name="de Jong P."/>
            <person name="Grimwood J."/>
            <person name="Chapman J.A."/>
            <person name="Shapiro H."/>
            <person name="Aerts A."/>
            <person name="Otillar R.P."/>
            <person name="Terry A.Y."/>
            <person name="Boore J.L."/>
            <person name="Grigoriev I.V."/>
            <person name="Lindberg D.R."/>
            <person name="Seaver E.C."/>
            <person name="Weisblat D.A."/>
            <person name="Putnam N.H."/>
            <person name="Rokhsar D.S."/>
        </authorList>
    </citation>
    <scope>NUCLEOTIDE SEQUENCE</scope>
</reference>
<feature type="compositionally biased region" description="Polar residues" evidence="1">
    <location>
        <begin position="166"/>
        <end position="176"/>
    </location>
</feature>
<dbReference type="Proteomes" id="UP000015101">
    <property type="component" value="Unassembled WGS sequence"/>
</dbReference>
<evidence type="ECO:0000313" key="4">
    <source>
        <dbReference type="Proteomes" id="UP000015101"/>
    </source>
</evidence>
<dbReference type="EnsemblMetazoa" id="HelroT98917">
    <property type="protein sequence ID" value="HelroP98917"/>
    <property type="gene ID" value="HelroG98917"/>
</dbReference>
<dbReference type="GeneID" id="20217799"/>
<dbReference type="HOGENOM" id="CLU_1375257_0_0_1"/>